<keyword evidence="4" id="KW-0449">Lipoprotein</keyword>
<keyword evidence="2" id="KW-0175">Coiled coil</keyword>
<dbReference type="InterPro" id="IPR050330">
    <property type="entry name" value="Bact_OuterMem_StrucFunc"/>
</dbReference>
<reference evidence="4 5" key="1">
    <citation type="submission" date="2018-03" db="EMBL/GenBank/DDBJ databases">
        <title>Draft Genome Sequences of the Obligatory Marine Myxobacteria Enhygromyxa salina SWB005.</title>
        <authorList>
            <person name="Poehlein A."/>
            <person name="Moghaddam J.A."/>
            <person name="Harms H."/>
            <person name="Alanjari M."/>
            <person name="Koenig G.M."/>
            <person name="Daniel R."/>
            <person name="Schaeberle T.F."/>
        </authorList>
    </citation>
    <scope>NUCLEOTIDE SEQUENCE [LARGE SCALE GENOMIC DNA]</scope>
    <source>
        <strain evidence="4 5">SWB005</strain>
    </source>
</reference>
<dbReference type="PANTHER" id="PTHR30329">
    <property type="entry name" value="STATOR ELEMENT OF FLAGELLAR MOTOR COMPLEX"/>
    <property type="match status" value="1"/>
</dbReference>
<feature type="coiled-coil region" evidence="2">
    <location>
        <begin position="20"/>
        <end position="110"/>
    </location>
</feature>
<organism evidence="4 5">
    <name type="scientific">Enhygromyxa salina</name>
    <dbReference type="NCBI Taxonomy" id="215803"/>
    <lineage>
        <taxon>Bacteria</taxon>
        <taxon>Pseudomonadati</taxon>
        <taxon>Myxococcota</taxon>
        <taxon>Polyangia</taxon>
        <taxon>Nannocystales</taxon>
        <taxon>Nannocystaceae</taxon>
        <taxon>Enhygromyxa</taxon>
    </lineage>
</organism>
<gene>
    <name evidence="4" type="primary">yiaD_5</name>
    <name evidence="4" type="ORF">ENSA5_44060</name>
</gene>
<name>A0A2S9XK15_9BACT</name>
<dbReference type="CDD" id="cd07185">
    <property type="entry name" value="OmpA_C-like"/>
    <property type="match status" value="1"/>
</dbReference>
<accession>A0A2S9XK15</accession>
<sequence>MRRAAILLPLFALMLGGCKKDELEAALAKAEAELAQTRQDLEAQKQANAELQAENQTLEEKIVQLEGEIVQLNTQIKDLADKAGITERELAELRAEKAKREKELAVYRNLFASLKKMVDAGTIKVGFRKGRLVVELDDAILFDSGRSKLKSTGQDALAELVEPLNQVKRDWIVGGHTDNVPIKTARFQSNWELSSARALEVVNFLIEKGMPAENLGAAGYAEFDPVADNSAPEGRAQNRRIEIVLMPTIPQNLQDMLAGS</sequence>
<comment type="caution">
    <text evidence="4">The sequence shown here is derived from an EMBL/GenBank/DDBJ whole genome shotgun (WGS) entry which is preliminary data.</text>
</comment>
<dbReference type="RefSeq" id="WP_106393681.1">
    <property type="nucleotide sequence ID" value="NZ_PVNK01000189.1"/>
</dbReference>
<evidence type="ECO:0000259" key="3">
    <source>
        <dbReference type="PROSITE" id="PS51123"/>
    </source>
</evidence>
<feature type="domain" description="OmpA-like" evidence="3">
    <location>
        <begin position="129"/>
        <end position="249"/>
    </location>
</feature>
<dbReference type="SUPFAM" id="SSF57997">
    <property type="entry name" value="Tropomyosin"/>
    <property type="match status" value="1"/>
</dbReference>
<keyword evidence="5" id="KW-1185">Reference proteome</keyword>
<dbReference type="Pfam" id="PF00691">
    <property type="entry name" value="OmpA"/>
    <property type="match status" value="1"/>
</dbReference>
<keyword evidence="1" id="KW-0472">Membrane</keyword>
<dbReference type="AlphaFoldDB" id="A0A2S9XK15"/>
<dbReference type="PANTHER" id="PTHR30329:SF21">
    <property type="entry name" value="LIPOPROTEIN YIAD-RELATED"/>
    <property type="match status" value="1"/>
</dbReference>
<dbReference type="PROSITE" id="PS51257">
    <property type="entry name" value="PROKAR_LIPOPROTEIN"/>
    <property type="match status" value="1"/>
</dbReference>
<dbReference type="PROSITE" id="PS51123">
    <property type="entry name" value="OMPA_2"/>
    <property type="match status" value="1"/>
</dbReference>
<evidence type="ECO:0000256" key="2">
    <source>
        <dbReference type="SAM" id="Coils"/>
    </source>
</evidence>
<dbReference type="Gene3D" id="1.20.5.340">
    <property type="match status" value="1"/>
</dbReference>
<proteinExistence type="predicted"/>
<dbReference type="GO" id="GO:0016020">
    <property type="term" value="C:membrane"/>
    <property type="evidence" value="ECO:0007669"/>
    <property type="project" value="UniProtKB-UniRule"/>
</dbReference>
<evidence type="ECO:0000256" key="1">
    <source>
        <dbReference type="PROSITE-ProRule" id="PRU00473"/>
    </source>
</evidence>
<dbReference type="Proteomes" id="UP000237968">
    <property type="component" value="Unassembled WGS sequence"/>
</dbReference>
<dbReference type="OrthoDB" id="9783110at2"/>
<evidence type="ECO:0000313" key="4">
    <source>
        <dbReference type="EMBL" id="PRP93229.1"/>
    </source>
</evidence>
<dbReference type="InterPro" id="IPR036737">
    <property type="entry name" value="OmpA-like_sf"/>
</dbReference>
<dbReference type="InterPro" id="IPR006665">
    <property type="entry name" value="OmpA-like"/>
</dbReference>
<dbReference type="SUPFAM" id="SSF103088">
    <property type="entry name" value="OmpA-like"/>
    <property type="match status" value="1"/>
</dbReference>
<dbReference type="Gene3D" id="3.30.1330.60">
    <property type="entry name" value="OmpA-like domain"/>
    <property type="match status" value="1"/>
</dbReference>
<dbReference type="EMBL" id="PVNK01000189">
    <property type="protein sequence ID" value="PRP93229.1"/>
    <property type="molecule type" value="Genomic_DNA"/>
</dbReference>
<evidence type="ECO:0000313" key="5">
    <source>
        <dbReference type="Proteomes" id="UP000237968"/>
    </source>
</evidence>
<protein>
    <submittedName>
        <fullName evidence="4">Putative lipoprotein YiaD</fullName>
    </submittedName>
</protein>